<feature type="domain" description="Gliding motility protein GldL-like N-terminal" evidence="2">
    <location>
        <begin position="12"/>
        <end position="48"/>
    </location>
</feature>
<dbReference type="InterPro" id="IPR055087">
    <property type="entry name" value="GldL-like_N"/>
</dbReference>
<keyword evidence="4" id="KW-1185">Reference proteome</keyword>
<proteinExistence type="predicted"/>
<accession>A0ABW2Z7F0</accession>
<name>A0ABW2Z7F0_9FLAO</name>
<keyword evidence="1" id="KW-0472">Membrane</keyword>
<dbReference type="EMBL" id="JBHTIC010000008">
    <property type="protein sequence ID" value="MFD0762390.1"/>
    <property type="molecule type" value="Genomic_DNA"/>
</dbReference>
<keyword evidence="1" id="KW-0812">Transmembrane</keyword>
<keyword evidence="1" id="KW-1133">Transmembrane helix</keyword>
<evidence type="ECO:0000313" key="3">
    <source>
        <dbReference type="EMBL" id="MFD0762390.1"/>
    </source>
</evidence>
<reference evidence="4" key="1">
    <citation type="journal article" date="2019" name="Int. J. Syst. Evol. Microbiol.">
        <title>The Global Catalogue of Microorganisms (GCM) 10K type strain sequencing project: providing services to taxonomists for standard genome sequencing and annotation.</title>
        <authorList>
            <consortium name="The Broad Institute Genomics Platform"/>
            <consortium name="The Broad Institute Genome Sequencing Center for Infectious Disease"/>
            <person name="Wu L."/>
            <person name="Ma J."/>
        </authorList>
    </citation>
    <scope>NUCLEOTIDE SEQUENCE [LARGE SCALE GENOMIC DNA]</scope>
    <source>
        <strain evidence="4">CCUG 60022</strain>
    </source>
</reference>
<gene>
    <name evidence="3" type="ORF">ACFQZW_09885</name>
</gene>
<dbReference type="Pfam" id="PF22827">
    <property type="entry name" value="GldL_N"/>
    <property type="match status" value="1"/>
</dbReference>
<evidence type="ECO:0000256" key="1">
    <source>
        <dbReference type="SAM" id="Phobius"/>
    </source>
</evidence>
<protein>
    <recommendedName>
        <fullName evidence="2">Gliding motility protein GldL-like N-terminal domain-containing protein</fullName>
    </recommendedName>
</protein>
<organism evidence="3 4">
    <name type="scientific">Lutibacter aestuarii</name>
    <dbReference type="NCBI Taxonomy" id="861111"/>
    <lineage>
        <taxon>Bacteria</taxon>
        <taxon>Pseudomonadati</taxon>
        <taxon>Bacteroidota</taxon>
        <taxon>Flavobacteriia</taxon>
        <taxon>Flavobacteriales</taxon>
        <taxon>Flavobacteriaceae</taxon>
        <taxon>Lutibacter</taxon>
    </lineage>
</organism>
<feature type="transmembrane region" description="Helical" evidence="1">
    <location>
        <begin position="32"/>
        <end position="50"/>
    </location>
</feature>
<evidence type="ECO:0000313" key="4">
    <source>
        <dbReference type="Proteomes" id="UP001597032"/>
    </source>
</evidence>
<evidence type="ECO:0000259" key="2">
    <source>
        <dbReference type="Pfam" id="PF22827"/>
    </source>
</evidence>
<sequence>MTSKVTSFLTFGIFLIIVGAISKLLKWSQADLLIAIGLVFELLAALLFLWKKLKRN</sequence>
<dbReference type="Proteomes" id="UP001597032">
    <property type="component" value="Unassembled WGS sequence"/>
</dbReference>
<dbReference type="RefSeq" id="WP_298263056.1">
    <property type="nucleotide sequence ID" value="NZ_JBHTIC010000008.1"/>
</dbReference>
<comment type="caution">
    <text evidence="3">The sequence shown here is derived from an EMBL/GenBank/DDBJ whole genome shotgun (WGS) entry which is preliminary data.</text>
</comment>